<feature type="domain" description="HNH nuclease" evidence="2">
    <location>
        <begin position="100"/>
        <end position="152"/>
    </location>
</feature>
<dbReference type="GO" id="GO:0004519">
    <property type="term" value="F:endonuclease activity"/>
    <property type="evidence" value="ECO:0007669"/>
    <property type="project" value="InterPro"/>
</dbReference>
<dbReference type="GO" id="GO:0008270">
    <property type="term" value="F:zinc ion binding"/>
    <property type="evidence" value="ECO:0007669"/>
    <property type="project" value="InterPro"/>
</dbReference>
<dbReference type="InterPro" id="IPR002711">
    <property type="entry name" value="HNH"/>
</dbReference>
<dbReference type="RefSeq" id="WP_338198520.1">
    <property type="nucleotide sequence ID" value="NZ_JAEKNR010000016.1"/>
</dbReference>
<dbReference type="SMART" id="SM00507">
    <property type="entry name" value="HNHc"/>
    <property type="match status" value="1"/>
</dbReference>
<dbReference type="Proteomes" id="UP000612893">
    <property type="component" value="Unassembled WGS sequence"/>
</dbReference>
<dbReference type="Pfam" id="PF01844">
    <property type="entry name" value="HNH"/>
    <property type="match status" value="1"/>
</dbReference>
<feature type="non-terminal residue" evidence="3">
    <location>
        <position position="1"/>
    </location>
</feature>
<keyword evidence="4" id="KW-1185">Reference proteome</keyword>
<proteinExistence type="inferred from homology"/>
<evidence type="ECO:0000313" key="3">
    <source>
        <dbReference type="EMBL" id="MBJ7596690.1"/>
    </source>
</evidence>
<accession>A0A934N180</accession>
<reference evidence="3" key="1">
    <citation type="submission" date="2020-10" db="EMBL/GenBank/DDBJ databases">
        <title>Ca. Dormibacterota MAGs.</title>
        <authorList>
            <person name="Montgomery K."/>
        </authorList>
    </citation>
    <scope>NUCLEOTIDE SEQUENCE [LARGE SCALE GENOMIC DNA]</scope>
    <source>
        <strain evidence="3">SC8812_S17_10</strain>
    </source>
</reference>
<organism evidence="3 4">
    <name type="scientific">Candidatus Nephthysia bennettiae</name>
    <dbReference type="NCBI Taxonomy" id="3127016"/>
    <lineage>
        <taxon>Bacteria</taxon>
        <taxon>Bacillati</taxon>
        <taxon>Candidatus Dormiibacterota</taxon>
        <taxon>Candidatus Dormibacteria</taxon>
        <taxon>Candidatus Dormibacterales</taxon>
        <taxon>Candidatus Dormibacteraceae</taxon>
        <taxon>Candidatus Nephthysia</taxon>
    </lineage>
</organism>
<protein>
    <submittedName>
        <fullName evidence="3">DUF222 domain-containing protein</fullName>
    </submittedName>
</protein>
<dbReference type="Gene3D" id="1.10.30.50">
    <property type="match status" value="1"/>
</dbReference>
<name>A0A934N180_9BACT</name>
<dbReference type="AlphaFoldDB" id="A0A934N180"/>
<sequence>SGRLDRRRRERRLADALVELAQHSMDQGSPRQRPHLNVTATLGTLYMNPGSAAAEMDHGDPVSGVTVGRIACDCSIRRHVFDSASLLVELGRRKRVVSPQLRKALESRDRHCRWPGCTRPGSWCEAHHVVPWIRGGPTNPDNLVLLCSRHHVQVLEGRWQLLVHPDGHVEVIRPPLDFAAPPRGPAAGKVAWELGRKG</sequence>
<comment type="similarity">
    <text evidence="1">Belongs to the Rv1128c/1148c/1588c/1702c/1945/3466 family.</text>
</comment>
<comment type="caution">
    <text evidence="3">The sequence shown here is derived from an EMBL/GenBank/DDBJ whole genome shotgun (WGS) entry which is preliminary data.</text>
</comment>
<dbReference type="CDD" id="cd00085">
    <property type="entry name" value="HNHc"/>
    <property type="match status" value="1"/>
</dbReference>
<evidence type="ECO:0000256" key="1">
    <source>
        <dbReference type="ARBA" id="ARBA00023450"/>
    </source>
</evidence>
<dbReference type="InterPro" id="IPR003870">
    <property type="entry name" value="DUF222"/>
</dbReference>
<dbReference type="EMBL" id="JAEKNR010000016">
    <property type="protein sequence ID" value="MBJ7596690.1"/>
    <property type="molecule type" value="Genomic_DNA"/>
</dbReference>
<evidence type="ECO:0000259" key="2">
    <source>
        <dbReference type="SMART" id="SM00507"/>
    </source>
</evidence>
<dbReference type="GO" id="GO:0003676">
    <property type="term" value="F:nucleic acid binding"/>
    <property type="evidence" value="ECO:0007669"/>
    <property type="project" value="InterPro"/>
</dbReference>
<dbReference type="InterPro" id="IPR003615">
    <property type="entry name" value="HNH_nuc"/>
</dbReference>
<dbReference type="Pfam" id="PF02720">
    <property type="entry name" value="DUF222"/>
    <property type="match status" value="1"/>
</dbReference>
<gene>
    <name evidence="3" type="ORF">JF922_01190</name>
</gene>
<evidence type="ECO:0000313" key="4">
    <source>
        <dbReference type="Proteomes" id="UP000612893"/>
    </source>
</evidence>